<sequence length="243" mass="26263">MLKLIFFVPLVCWLLVAHGIRARIVVGLLLTVVAGLQVLVTGGWILAGGTVTATVGLALLALLVMFCGWIFDLPGAPMRSEPVRAVRSIVGVAASLLWGVLTLLAVLLVAALSVMGLQGVPYPSDDELLPLPAGLVMLRESERQCAGSSDTHCGRMYVIGGSGTVRDTDVPDRLVDQFRARGWSLDYHEDKQQWTQCRSTGWPLDRVHTCVWIDRPKPVAAQTQWDRGAAATVDIENVDRIGG</sequence>
<keyword evidence="1" id="KW-1133">Transmembrane helix</keyword>
<keyword evidence="1" id="KW-0812">Transmembrane</keyword>
<dbReference type="EMBL" id="WRPP01000005">
    <property type="protein sequence ID" value="MVU81024.1"/>
    <property type="molecule type" value="Genomic_DNA"/>
</dbReference>
<evidence type="ECO:0000313" key="2">
    <source>
        <dbReference type="EMBL" id="MVU81024.1"/>
    </source>
</evidence>
<name>A0A7K1V345_9NOCA</name>
<protein>
    <submittedName>
        <fullName evidence="2">Uncharacterized protein</fullName>
    </submittedName>
</protein>
<evidence type="ECO:0000256" key="1">
    <source>
        <dbReference type="SAM" id="Phobius"/>
    </source>
</evidence>
<accession>A0A7K1V345</accession>
<evidence type="ECO:0000313" key="3">
    <source>
        <dbReference type="Proteomes" id="UP000466794"/>
    </source>
</evidence>
<dbReference type="Proteomes" id="UP000466794">
    <property type="component" value="Unassembled WGS sequence"/>
</dbReference>
<dbReference type="AlphaFoldDB" id="A0A7K1V345"/>
<keyword evidence="3" id="KW-1185">Reference proteome</keyword>
<comment type="caution">
    <text evidence="2">The sequence shown here is derived from an EMBL/GenBank/DDBJ whole genome shotgun (WGS) entry which is preliminary data.</text>
</comment>
<proteinExistence type="predicted"/>
<gene>
    <name evidence="2" type="ORF">GPX89_27715</name>
</gene>
<reference evidence="2 3" key="1">
    <citation type="submission" date="2019-12" db="EMBL/GenBank/DDBJ databases">
        <title>Nocardia sp. nov. ET3-3 isolated from soil.</title>
        <authorList>
            <person name="Kanchanasin P."/>
            <person name="Tanasupawat S."/>
            <person name="Yuki M."/>
            <person name="Kudo T."/>
        </authorList>
    </citation>
    <scope>NUCLEOTIDE SEQUENCE [LARGE SCALE GENOMIC DNA]</scope>
    <source>
        <strain evidence="2 3">ET3-3</strain>
    </source>
</reference>
<organism evidence="2 3">
    <name type="scientific">Nocardia terrae</name>
    <dbReference type="NCBI Taxonomy" id="2675851"/>
    <lineage>
        <taxon>Bacteria</taxon>
        <taxon>Bacillati</taxon>
        <taxon>Actinomycetota</taxon>
        <taxon>Actinomycetes</taxon>
        <taxon>Mycobacteriales</taxon>
        <taxon>Nocardiaceae</taxon>
        <taxon>Nocardia</taxon>
    </lineage>
</organism>
<feature type="transmembrane region" description="Helical" evidence="1">
    <location>
        <begin position="92"/>
        <end position="117"/>
    </location>
</feature>
<feature type="transmembrane region" description="Helical" evidence="1">
    <location>
        <begin position="43"/>
        <end position="71"/>
    </location>
</feature>
<dbReference type="RefSeq" id="WP_157390547.1">
    <property type="nucleotide sequence ID" value="NZ_WRPP01000005.1"/>
</dbReference>
<keyword evidence="1" id="KW-0472">Membrane</keyword>